<keyword evidence="3 11" id="KW-0894">Sodium channel</keyword>
<dbReference type="RefSeq" id="XP_009019827.1">
    <property type="nucleotide sequence ID" value="XM_009021579.1"/>
</dbReference>
<keyword evidence="4 11" id="KW-0812">Transmembrane</keyword>
<keyword evidence="15" id="KW-1185">Reference proteome</keyword>
<evidence type="ECO:0000313" key="13">
    <source>
        <dbReference type="EMBL" id="ESO02419.1"/>
    </source>
</evidence>
<dbReference type="GO" id="GO:0005886">
    <property type="term" value="C:plasma membrane"/>
    <property type="evidence" value="ECO:0000318"/>
    <property type="project" value="GO_Central"/>
</dbReference>
<dbReference type="HOGENOM" id="CLU_020415_2_0_1"/>
<dbReference type="EMBL" id="AMQM01000880">
    <property type="status" value="NOT_ANNOTATED_CDS"/>
    <property type="molecule type" value="Genomic_DNA"/>
</dbReference>
<evidence type="ECO:0000313" key="15">
    <source>
        <dbReference type="Proteomes" id="UP000015101"/>
    </source>
</evidence>
<reference evidence="13 15" key="2">
    <citation type="journal article" date="2013" name="Nature">
        <title>Insights into bilaterian evolution from three spiralian genomes.</title>
        <authorList>
            <person name="Simakov O."/>
            <person name="Marletaz F."/>
            <person name="Cho S.J."/>
            <person name="Edsinger-Gonzales E."/>
            <person name="Havlak P."/>
            <person name="Hellsten U."/>
            <person name="Kuo D.H."/>
            <person name="Larsson T."/>
            <person name="Lv J."/>
            <person name="Arendt D."/>
            <person name="Savage R."/>
            <person name="Osoegawa K."/>
            <person name="de Jong P."/>
            <person name="Grimwood J."/>
            <person name="Chapman J.A."/>
            <person name="Shapiro H."/>
            <person name="Aerts A."/>
            <person name="Otillar R.P."/>
            <person name="Terry A.Y."/>
            <person name="Boore J.L."/>
            <person name="Grigoriev I.V."/>
            <person name="Lindberg D.R."/>
            <person name="Seaver E.C."/>
            <person name="Weisblat D.A."/>
            <person name="Putnam N.H."/>
            <person name="Rokhsar D.S."/>
        </authorList>
    </citation>
    <scope>NUCLEOTIDE SEQUENCE</scope>
</reference>
<dbReference type="InParanoid" id="T1ERS6"/>
<sequence length="531" mass="61078">MFPNFSIFAKRKCEQFIDTVNIRGVDKIVKSQNVFITGSWTVGVILCSGFLLWQTSVLFNRYFSYPYNTVVRKSENKPIFPKITICNLNPKYNQHNYSYTEFVNQVEKITSKLDYEKLNITKDKMADILNKLQKPIGYFSNLPVVPYVNDSSYDRVFIVDQSVFDWNFKKLSGKEVITPIWHPAYYRCYTISFPTEIRSSVSAVSLVIYLNNFGDYIYPGTYGAGFTYSRANGLKVLVHDPGEDPDMKTGVSVGSGCEMSLKMQMVNRSRLPYPYQKNGCKDKNHINLTRSGFYSKSLCVEHCVQRITLQKCRCLSSGYRFTSEQLKKANETICGNVTKSNFQPVNNNETPQFISQLICSESIKVDDLCASKCLDSCQEISYHSPGQTAPWPEESQQLAFYKRYIYNSLYPNIDKFDKYKELQASFVGGLKNDSQIIRELKSLDLIRENFVQLNFIFENDYILHYNDVEAMSLTLFISSFGGTLSLWMGITAMTFIEIIEFIYLQVVSIFLEKKVENNSGKDGEVIEKDEE</sequence>
<dbReference type="InterPro" id="IPR020903">
    <property type="entry name" value="ENaC_CS"/>
</dbReference>
<dbReference type="KEGG" id="hro:HELRODRAFT_161686"/>
<evidence type="ECO:0000313" key="14">
    <source>
        <dbReference type="EnsemblMetazoa" id="HelroP161686"/>
    </source>
</evidence>
<dbReference type="InterPro" id="IPR001873">
    <property type="entry name" value="ENaC"/>
</dbReference>
<evidence type="ECO:0000256" key="7">
    <source>
        <dbReference type="ARBA" id="ARBA00023065"/>
    </source>
</evidence>
<evidence type="ECO:0000256" key="6">
    <source>
        <dbReference type="ARBA" id="ARBA00023053"/>
    </source>
</evidence>
<proteinExistence type="inferred from homology"/>
<reference evidence="15" key="1">
    <citation type="submission" date="2012-12" db="EMBL/GenBank/DDBJ databases">
        <authorList>
            <person name="Hellsten U."/>
            <person name="Grimwood J."/>
            <person name="Chapman J.A."/>
            <person name="Shapiro H."/>
            <person name="Aerts A."/>
            <person name="Otillar R.P."/>
            <person name="Terry A.Y."/>
            <person name="Boore J.L."/>
            <person name="Simakov O."/>
            <person name="Marletaz F."/>
            <person name="Cho S.-J."/>
            <person name="Edsinger-Gonzales E."/>
            <person name="Havlak P."/>
            <person name="Kuo D.-H."/>
            <person name="Larsson T."/>
            <person name="Lv J."/>
            <person name="Arendt D."/>
            <person name="Savage R."/>
            <person name="Osoegawa K."/>
            <person name="de Jong P."/>
            <person name="Lindberg D.R."/>
            <person name="Seaver E.C."/>
            <person name="Weisblat D.A."/>
            <person name="Putnam N.H."/>
            <person name="Grigoriev I.V."/>
            <person name="Rokhsar D.S."/>
        </authorList>
    </citation>
    <scope>NUCLEOTIDE SEQUENCE</scope>
</reference>
<dbReference type="OMA" id="THEFTEW"/>
<name>T1ERS6_HELRO</name>
<dbReference type="PRINTS" id="PR01078">
    <property type="entry name" value="AMINACHANNEL"/>
</dbReference>
<protein>
    <submittedName>
        <fullName evidence="13 14">Uncharacterized protein</fullName>
    </submittedName>
</protein>
<keyword evidence="8 12" id="KW-0472">Membrane</keyword>
<dbReference type="Pfam" id="PF00858">
    <property type="entry name" value="ASC"/>
    <property type="match status" value="1"/>
</dbReference>
<keyword evidence="2 11" id="KW-0813">Transport</keyword>
<dbReference type="EMBL" id="KB096742">
    <property type="protein sequence ID" value="ESO02419.1"/>
    <property type="molecule type" value="Genomic_DNA"/>
</dbReference>
<keyword evidence="7 11" id="KW-0406">Ion transport</keyword>
<keyword evidence="6" id="KW-0915">Sodium</keyword>
<comment type="similarity">
    <text evidence="11">Belongs to the amiloride-sensitive sodium channel (TC 1.A.6) family.</text>
</comment>
<evidence type="ECO:0000256" key="10">
    <source>
        <dbReference type="ARBA" id="ARBA00023303"/>
    </source>
</evidence>
<dbReference type="eggNOG" id="KOG4294">
    <property type="taxonomic scope" value="Eukaryota"/>
</dbReference>
<dbReference type="PANTHER" id="PTHR11690:SF248">
    <property type="entry name" value="PICKPOCKET 17, ISOFORM A"/>
    <property type="match status" value="1"/>
</dbReference>
<dbReference type="AlphaFoldDB" id="T1ERS6"/>
<dbReference type="OrthoDB" id="6021021at2759"/>
<dbReference type="GO" id="GO:0035725">
    <property type="term" value="P:sodium ion transmembrane transport"/>
    <property type="evidence" value="ECO:0000318"/>
    <property type="project" value="GO_Central"/>
</dbReference>
<organism evidence="14 15">
    <name type="scientific">Helobdella robusta</name>
    <name type="common">Californian leech</name>
    <dbReference type="NCBI Taxonomy" id="6412"/>
    <lineage>
        <taxon>Eukaryota</taxon>
        <taxon>Metazoa</taxon>
        <taxon>Spiralia</taxon>
        <taxon>Lophotrochozoa</taxon>
        <taxon>Annelida</taxon>
        <taxon>Clitellata</taxon>
        <taxon>Hirudinea</taxon>
        <taxon>Rhynchobdellida</taxon>
        <taxon>Glossiphoniidae</taxon>
        <taxon>Helobdella</taxon>
    </lineage>
</organism>
<evidence type="ECO:0000256" key="3">
    <source>
        <dbReference type="ARBA" id="ARBA00022461"/>
    </source>
</evidence>
<dbReference type="Proteomes" id="UP000015101">
    <property type="component" value="Unassembled WGS sequence"/>
</dbReference>
<accession>T1ERS6</accession>
<evidence type="ECO:0000256" key="11">
    <source>
        <dbReference type="RuleBase" id="RU000679"/>
    </source>
</evidence>
<comment type="subcellular location">
    <subcellularLocation>
        <location evidence="1">Membrane</location>
        <topology evidence="1">Multi-pass membrane protein</topology>
    </subcellularLocation>
</comment>
<evidence type="ECO:0000256" key="4">
    <source>
        <dbReference type="ARBA" id="ARBA00022692"/>
    </source>
</evidence>
<dbReference type="PANTHER" id="PTHR11690">
    <property type="entry name" value="AMILORIDE-SENSITIVE SODIUM CHANNEL-RELATED"/>
    <property type="match status" value="1"/>
</dbReference>
<evidence type="ECO:0000256" key="8">
    <source>
        <dbReference type="ARBA" id="ARBA00023136"/>
    </source>
</evidence>
<dbReference type="CTD" id="20199276"/>
<gene>
    <name evidence="14" type="primary">20199276</name>
    <name evidence="13" type="ORF">HELRODRAFT_161686</name>
</gene>
<reference evidence="14" key="3">
    <citation type="submission" date="2015-06" db="UniProtKB">
        <authorList>
            <consortium name="EnsemblMetazoa"/>
        </authorList>
    </citation>
    <scope>IDENTIFICATION</scope>
</reference>
<dbReference type="GeneID" id="20199276"/>
<dbReference type="PROSITE" id="PS01206">
    <property type="entry name" value="ASC"/>
    <property type="match status" value="1"/>
</dbReference>
<keyword evidence="5 12" id="KW-1133">Transmembrane helix</keyword>
<evidence type="ECO:0000256" key="12">
    <source>
        <dbReference type="SAM" id="Phobius"/>
    </source>
</evidence>
<evidence type="ECO:0000256" key="5">
    <source>
        <dbReference type="ARBA" id="ARBA00022989"/>
    </source>
</evidence>
<feature type="transmembrane region" description="Helical" evidence="12">
    <location>
        <begin position="33"/>
        <end position="53"/>
    </location>
</feature>
<evidence type="ECO:0000256" key="9">
    <source>
        <dbReference type="ARBA" id="ARBA00023201"/>
    </source>
</evidence>
<dbReference type="Gene3D" id="1.10.287.770">
    <property type="entry name" value="YojJ-like"/>
    <property type="match status" value="1"/>
</dbReference>
<dbReference type="GO" id="GO:0015280">
    <property type="term" value="F:ligand-gated sodium channel activity"/>
    <property type="evidence" value="ECO:0000318"/>
    <property type="project" value="GO_Central"/>
</dbReference>
<keyword evidence="9 11" id="KW-0739">Sodium transport</keyword>
<dbReference type="EnsemblMetazoa" id="HelroT161686">
    <property type="protein sequence ID" value="HelroP161686"/>
    <property type="gene ID" value="HelroG161686"/>
</dbReference>
<keyword evidence="10 11" id="KW-0407">Ion channel</keyword>
<feature type="transmembrane region" description="Helical" evidence="12">
    <location>
        <begin position="486"/>
        <end position="511"/>
    </location>
</feature>
<evidence type="ECO:0000256" key="2">
    <source>
        <dbReference type="ARBA" id="ARBA00022448"/>
    </source>
</evidence>
<evidence type="ECO:0000256" key="1">
    <source>
        <dbReference type="ARBA" id="ARBA00004141"/>
    </source>
</evidence>